<feature type="chain" id="PRO_5038875560" description="Lipoprotein" evidence="2">
    <location>
        <begin position="28"/>
        <end position="169"/>
    </location>
</feature>
<feature type="region of interest" description="Disordered" evidence="1">
    <location>
        <begin position="30"/>
        <end position="105"/>
    </location>
</feature>
<evidence type="ECO:0000313" key="4">
    <source>
        <dbReference type="Proteomes" id="UP000640274"/>
    </source>
</evidence>
<keyword evidence="4" id="KW-1185">Reference proteome</keyword>
<feature type="compositionally biased region" description="Polar residues" evidence="1">
    <location>
        <begin position="32"/>
        <end position="54"/>
    </location>
</feature>
<accession>A0A934MQ14</accession>
<evidence type="ECO:0000313" key="3">
    <source>
        <dbReference type="EMBL" id="MBJ6361433.1"/>
    </source>
</evidence>
<name>A0A934MQ14_9BACL</name>
<dbReference type="AlphaFoldDB" id="A0A934MQ14"/>
<dbReference type="PROSITE" id="PS51257">
    <property type="entry name" value="PROKAR_LIPOPROTEIN"/>
    <property type="match status" value="1"/>
</dbReference>
<dbReference type="EMBL" id="JAELUP010000027">
    <property type="protein sequence ID" value="MBJ6361433.1"/>
    <property type="molecule type" value="Genomic_DNA"/>
</dbReference>
<dbReference type="RefSeq" id="WP_199018981.1">
    <property type="nucleotide sequence ID" value="NZ_JAELUP010000027.1"/>
</dbReference>
<keyword evidence="2" id="KW-0732">Signal</keyword>
<gene>
    <name evidence="3" type="ORF">JFN88_08960</name>
</gene>
<comment type="caution">
    <text evidence="3">The sequence shown here is derived from an EMBL/GenBank/DDBJ whole genome shotgun (WGS) entry which is preliminary data.</text>
</comment>
<feature type="compositionally biased region" description="Low complexity" evidence="1">
    <location>
        <begin position="73"/>
        <end position="89"/>
    </location>
</feature>
<feature type="signal peptide" evidence="2">
    <location>
        <begin position="1"/>
        <end position="27"/>
    </location>
</feature>
<dbReference type="Proteomes" id="UP000640274">
    <property type="component" value="Unassembled WGS sequence"/>
</dbReference>
<evidence type="ECO:0000256" key="2">
    <source>
        <dbReference type="SAM" id="SignalP"/>
    </source>
</evidence>
<proteinExistence type="predicted"/>
<organism evidence="3 4">
    <name type="scientific">Paenibacillus roseus</name>
    <dbReference type="NCBI Taxonomy" id="2798579"/>
    <lineage>
        <taxon>Bacteria</taxon>
        <taxon>Bacillati</taxon>
        <taxon>Bacillota</taxon>
        <taxon>Bacilli</taxon>
        <taxon>Bacillales</taxon>
        <taxon>Paenibacillaceae</taxon>
        <taxon>Paenibacillus</taxon>
    </lineage>
</organism>
<reference evidence="3" key="1">
    <citation type="submission" date="2020-12" db="EMBL/GenBank/DDBJ databases">
        <authorList>
            <person name="Huq M.A."/>
        </authorList>
    </citation>
    <scope>NUCLEOTIDE SEQUENCE</scope>
    <source>
        <strain evidence="3">MAHUQ-46</strain>
    </source>
</reference>
<protein>
    <recommendedName>
        <fullName evidence="5">Lipoprotein</fullName>
    </recommendedName>
</protein>
<evidence type="ECO:0008006" key="5">
    <source>
        <dbReference type="Google" id="ProtNLM"/>
    </source>
</evidence>
<sequence length="169" mass="18082">MTHTKRKTKRKAAALLALAITLAMTTAACGNGANSLSDQQGTSVNTETPGTQEPGTALPDDDNPDNAPDKGNDNGSDNSNNSDSNASSPDKQEGQPLLSDQGIYNGLADSHTIEIETADGADSYQFDDKMMEKLNPLEEGDKVKFEYTEKAIQGSSETQKWVTDIEKIE</sequence>
<evidence type="ECO:0000256" key="1">
    <source>
        <dbReference type="SAM" id="MobiDB-lite"/>
    </source>
</evidence>